<evidence type="ECO:0000313" key="2">
    <source>
        <dbReference type="EMBL" id="KHQ50295.1"/>
    </source>
</evidence>
<proteinExistence type="predicted"/>
<keyword evidence="3" id="KW-1185">Reference proteome</keyword>
<dbReference type="STRING" id="561184.SAMN05216376_111139"/>
<feature type="compositionally biased region" description="Gly residues" evidence="1">
    <location>
        <begin position="41"/>
        <end position="52"/>
    </location>
</feature>
<dbReference type="OrthoDB" id="7857897at2"/>
<sequence length="237" mass="25288">MTRSERETEQLARDAAERIDQDQARGEQLGLLPEPELPQIGGQGAGDGGGKVGRPAGAKNKGSSQLREWMAARGLRMPEEVIAEMAGLRATGLDAFGFALAQTERLLAHVGETAENRIWTPDRGHVVLADAWKPSPSEFIDTFRFFYGMARQAAADLMPYGTPKASPDVNVNQAVFVNVPGGPSAPADRGAQARDVTPSARRMAPADVRHGMQENQGVGDGRDGQSDGQNRTDGAND</sequence>
<gene>
    <name evidence="2" type="ORF">OA50_05143</name>
</gene>
<evidence type="ECO:0000313" key="3">
    <source>
        <dbReference type="Proteomes" id="UP000030960"/>
    </source>
</evidence>
<comment type="caution">
    <text evidence="2">The sequence shown here is derived from an EMBL/GenBank/DDBJ whole genome shotgun (WGS) entry which is preliminary data.</text>
</comment>
<evidence type="ECO:0000256" key="1">
    <source>
        <dbReference type="SAM" id="MobiDB-lite"/>
    </source>
</evidence>
<feature type="compositionally biased region" description="Polar residues" evidence="1">
    <location>
        <begin position="226"/>
        <end position="237"/>
    </location>
</feature>
<dbReference type="RefSeq" id="WP_043146383.1">
    <property type="nucleotide sequence ID" value="NZ_JSUQ01000028.1"/>
</dbReference>
<name>A0A0B3RGA6_9RHOB</name>
<feature type="region of interest" description="Disordered" evidence="1">
    <location>
        <begin position="1"/>
        <end position="65"/>
    </location>
</feature>
<accession>A0A0B3RGA6</accession>
<dbReference type="Proteomes" id="UP000030960">
    <property type="component" value="Unassembled WGS sequence"/>
</dbReference>
<organism evidence="2 3">
    <name type="scientific">Mameliella alba</name>
    <dbReference type="NCBI Taxonomy" id="561184"/>
    <lineage>
        <taxon>Bacteria</taxon>
        <taxon>Pseudomonadati</taxon>
        <taxon>Pseudomonadota</taxon>
        <taxon>Alphaproteobacteria</taxon>
        <taxon>Rhodobacterales</taxon>
        <taxon>Roseobacteraceae</taxon>
        <taxon>Mameliella</taxon>
    </lineage>
</organism>
<protein>
    <submittedName>
        <fullName evidence="2">Uncharacterized protein</fullName>
    </submittedName>
</protein>
<reference evidence="2 3" key="1">
    <citation type="submission" date="2014-10" db="EMBL/GenBank/DDBJ databases">
        <title>Genome sequence of Ponticoccus sp. strain UMTAT08 isolated from clonal culture of toxic dinoflagellate Alexandrium tamiyavanichii.</title>
        <authorList>
            <person name="Gan H.Y."/>
            <person name="Muhd D.-D."/>
            <person name="Mohd Noor M.E."/>
            <person name="Yeong Y.S."/>
            <person name="Usup G."/>
        </authorList>
    </citation>
    <scope>NUCLEOTIDE SEQUENCE [LARGE SCALE GENOMIC DNA]</scope>
    <source>
        <strain evidence="2 3">UMTAT08</strain>
    </source>
</reference>
<feature type="compositionally biased region" description="Low complexity" evidence="1">
    <location>
        <begin position="26"/>
        <end position="40"/>
    </location>
</feature>
<feature type="compositionally biased region" description="Basic and acidic residues" evidence="1">
    <location>
        <begin position="1"/>
        <end position="25"/>
    </location>
</feature>
<dbReference type="AlphaFoldDB" id="A0A0B3RGA6"/>
<dbReference type="EMBL" id="JSUQ01000028">
    <property type="protein sequence ID" value="KHQ50295.1"/>
    <property type="molecule type" value="Genomic_DNA"/>
</dbReference>
<feature type="region of interest" description="Disordered" evidence="1">
    <location>
        <begin position="180"/>
        <end position="237"/>
    </location>
</feature>